<reference evidence="2 3" key="1">
    <citation type="submission" date="2020-07" db="EMBL/GenBank/DDBJ databases">
        <title>Above-ground endophytic microbial communities from plants in different locations in the United States.</title>
        <authorList>
            <person name="Frank C."/>
        </authorList>
    </citation>
    <scope>NUCLEOTIDE SEQUENCE [LARGE SCALE GENOMIC DNA]</scope>
    <source>
        <strain evidence="2 3">WPL5_2</strain>
    </source>
</reference>
<dbReference type="AlphaFoldDB" id="A0AAW3T9D7"/>
<proteinExistence type="predicted"/>
<dbReference type="EMBL" id="JACGXP010000004">
    <property type="protein sequence ID" value="MBA8991552.1"/>
    <property type="molecule type" value="Genomic_DNA"/>
</dbReference>
<dbReference type="Proteomes" id="UP000590225">
    <property type="component" value="Unassembled WGS sequence"/>
</dbReference>
<feature type="compositionally biased region" description="Polar residues" evidence="1">
    <location>
        <begin position="11"/>
        <end position="21"/>
    </location>
</feature>
<evidence type="ECO:0000256" key="1">
    <source>
        <dbReference type="SAM" id="MobiDB-lite"/>
    </source>
</evidence>
<protein>
    <submittedName>
        <fullName evidence="2">Uncharacterized protein</fullName>
    </submittedName>
</protein>
<evidence type="ECO:0000313" key="3">
    <source>
        <dbReference type="Proteomes" id="UP000590225"/>
    </source>
</evidence>
<sequence length="38" mass="3855">MHTIYRDPSNDYANSVEQQEATGGMGGGAPSGGPDEAS</sequence>
<organism evidence="2 3">
    <name type="scientific">Curtobacterium pusillum</name>
    <dbReference type="NCBI Taxonomy" id="69373"/>
    <lineage>
        <taxon>Bacteria</taxon>
        <taxon>Bacillati</taxon>
        <taxon>Actinomycetota</taxon>
        <taxon>Actinomycetes</taxon>
        <taxon>Micrococcales</taxon>
        <taxon>Microbacteriaceae</taxon>
        <taxon>Curtobacterium</taxon>
    </lineage>
</organism>
<name>A0AAW3T9D7_9MICO</name>
<accession>A0AAW3T9D7</accession>
<evidence type="ECO:0000313" key="2">
    <source>
        <dbReference type="EMBL" id="MBA8991552.1"/>
    </source>
</evidence>
<feature type="region of interest" description="Disordered" evidence="1">
    <location>
        <begin position="1"/>
        <end position="38"/>
    </location>
</feature>
<comment type="caution">
    <text evidence="2">The sequence shown here is derived from an EMBL/GenBank/DDBJ whole genome shotgun (WGS) entry which is preliminary data.</text>
</comment>
<gene>
    <name evidence="2" type="ORF">FHW23_002821</name>
</gene>